<evidence type="ECO:0000256" key="1">
    <source>
        <dbReference type="ARBA" id="ARBA00008609"/>
    </source>
</evidence>
<evidence type="ECO:0000256" key="5">
    <source>
        <dbReference type="ARBA" id="ARBA00031395"/>
    </source>
</evidence>
<dbReference type="InterPro" id="IPR029043">
    <property type="entry name" value="GcvT/YgfZ_C"/>
</dbReference>
<dbReference type="GO" id="GO:0005960">
    <property type="term" value="C:glycine cleavage complex"/>
    <property type="evidence" value="ECO:0007669"/>
    <property type="project" value="InterPro"/>
</dbReference>
<keyword evidence="11" id="KW-0489">Methyltransferase</keyword>
<dbReference type="Gene3D" id="3.30.1360.120">
    <property type="entry name" value="Probable tRNA modification gtpase trme, domain 1"/>
    <property type="match status" value="1"/>
</dbReference>
<dbReference type="InterPro" id="IPR013977">
    <property type="entry name" value="GcvT_C"/>
</dbReference>
<dbReference type="NCBIfam" id="TIGR00528">
    <property type="entry name" value="gcvT"/>
    <property type="match status" value="1"/>
</dbReference>
<evidence type="ECO:0000256" key="4">
    <source>
        <dbReference type="ARBA" id="ARBA00022679"/>
    </source>
</evidence>
<keyword evidence="3 7" id="KW-0032">Aminotransferase</keyword>
<accession>A0A2Z4Y2Y7</accession>
<evidence type="ECO:0000313" key="12">
    <source>
        <dbReference type="Proteomes" id="UP000262583"/>
    </source>
</evidence>
<dbReference type="GO" id="GO:0008483">
    <property type="term" value="F:transaminase activity"/>
    <property type="evidence" value="ECO:0007669"/>
    <property type="project" value="UniProtKB-KW"/>
</dbReference>
<dbReference type="Pfam" id="PF08669">
    <property type="entry name" value="GCV_T_C"/>
    <property type="match status" value="1"/>
</dbReference>
<dbReference type="Gene3D" id="2.40.30.110">
    <property type="entry name" value="Aminomethyltransferase beta-barrel domains"/>
    <property type="match status" value="1"/>
</dbReference>
<dbReference type="KEGG" id="schv:BRCON_0667"/>
<evidence type="ECO:0000256" key="6">
    <source>
        <dbReference type="ARBA" id="ARBA00047665"/>
    </source>
</evidence>
<dbReference type="FunFam" id="2.40.30.110:FF:000003">
    <property type="entry name" value="Aminomethyltransferase"/>
    <property type="match status" value="1"/>
</dbReference>
<dbReference type="AlphaFoldDB" id="A0A2Z4Y2Y7"/>
<comment type="function">
    <text evidence="7">The glycine cleavage system catalyzes the degradation of glycine.</text>
</comment>
<dbReference type="GO" id="GO:0032259">
    <property type="term" value="P:methylation"/>
    <property type="evidence" value="ECO:0007669"/>
    <property type="project" value="UniProtKB-KW"/>
</dbReference>
<organism evidence="11 12">
    <name type="scientific">Sumerlaea chitinivorans</name>
    <dbReference type="NCBI Taxonomy" id="2250252"/>
    <lineage>
        <taxon>Bacteria</taxon>
        <taxon>Candidatus Sumerlaeota</taxon>
        <taxon>Candidatus Sumerlaeia</taxon>
        <taxon>Candidatus Sumerlaeales</taxon>
        <taxon>Candidatus Sumerlaeaceae</taxon>
        <taxon>Candidatus Sumerlaea</taxon>
    </lineage>
</organism>
<dbReference type="FunFam" id="4.10.1250.10:FF:000001">
    <property type="entry name" value="Aminomethyltransferase"/>
    <property type="match status" value="1"/>
</dbReference>
<dbReference type="InterPro" id="IPR022903">
    <property type="entry name" value="GcvT_bac"/>
</dbReference>
<evidence type="ECO:0000313" key="11">
    <source>
        <dbReference type="EMBL" id="AXA35444.1"/>
    </source>
</evidence>
<evidence type="ECO:0000259" key="10">
    <source>
        <dbReference type="Pfam" id="PF08669"/>
    </source>
</evidence>
<dbReference type="HAMAP" id="MF_00259">
    <property type="entry name" value="GcvT"/>
    <property type="match status" value="1"/>
</dbReference>
<evidence type="ECO:0000256" key="2">
    <source>
        <dbReference type="ARBA" id="ARBA00012616"/>
    </source>
</evidence>
<comment type="subunit">
    <text evidence="7">The glycine cleavage system is composed of four proteins: P, T, L and H.</text>
</comment>
<evidence type="ECO:0000256" key="8">
    <source>
        <dbReference type="PIRSR" id="PIRSR006487-1"/>
    </source>
</evidence>
<dbReference type="Gene3D" id="4.10.1250.10">
    <property type="entry name" value="Aminomethyltransferase fragment"/>
    <property type="match status" value="1"/>
</dbReference>
<name>A0A2Z4Y2Y7_SUMC1</name>
<dbReference type="SUPFAM" id="SSF103025">
    <property type="entry name" value="Folate-binding domain"/>
    <property type="match status" value="1"/>
</dbReference>
<dbReference type="PANTHER" id="PTHR43757:SF2">
    <property type="entry name" value="AMINOMETHYLTRANSFERASE, MITOCHONDRIAL"/>
    <property type="match status" value="1"/>
</dbReference>
<dbReference type="Pfam" id="PF01571">
    <property type="entry name" value="GCV_T"/>
    <property type="match status" value="1"/>
</dbReference>
<dbReference type="InterPro" id="IPR027266">
    <property type="entry name" value="TrmE/GcvT-like"/>
</dbReference>
<dbReference type="InterPro" id="IPR006223">
    <property type="entry name" value="GcvT"/>
</dbReference>
<dbReference type="Gene3D" id="3.30.70.1400">
    <property type="entry name" value="Aminomethyltransferase beta-barrel domains"/>
    <property type="match status" value="1"/>
</dbReference>
<feature type="domain" description="Aminomethyltransferase C-terminal" evidence="10">
    <location>
        <begin position="282"/>
        <end position="362"/>
    </location>
</feature>
<dbReference type="GO" id="GO:0008168">
    <property type="term" value="F:methyltransferase activity"/>
    <property type="evidence" value="ECO:0007669"/>
    <property type="project" value="UniProtKB-KW"/>
</dbReference>
<evidence type="ECO:0000256" key="3">
    <source>
        <dbReference type="ARBA" id="ARBA00022576"/>
    </source>
</evidence>
<feature type="binding site" evidence="8">
    <location>
        <position position="197"/>
    </location>
    <ligand>
        <name>substrate</name>
    </ligand>
</feature>
<dbReference type="SUPFAM" id="SSF101790">
    <property type="entry name" value="Aminomethyltransferase beta-barrel domain"/>
    <property type="match status" value="1"/>
</dbReference>
<comment type="catalytic activity">
    <reaction evidence="6 7">
        <text>N(6)-[(R)-S(8)-aminomethyldihydrolipoyl]-L-lysyl-[protein] + (6S)-5,6,7,8-tetrahydrofolate = N(6)-[(R)-dihydrolipoyl]-L-lysyl-[protein] + (6R)-5,10-methylene-5,6,7,8-tetrahydrofolate + NH4(+)</text>
        <dbReference type="Rhea" id="RHEA:16945"/>
        <dbReference type="Rhea" id="RHEA-COMP:10475"/>
        <dbReference type="Rhea" id="RHEA-COMP:10492"/>
        <dbReference type="ChEBI" id="CHEBI:15636"/>
        <dbReference type="ChEBI" id="CHEBI:28938"/>
        <dbReference type="ChEBI" id="CHEBI:57453"/>
        <dbReference type="ChEBI" id="CHEBI:83100"/>
        <dbReference type="ChEBI" id="CHEBI:83143"/>
        <dbReference type="EC" id="2.1.2.10"/>
    </reaction>
</comment>
<dbReference type="PIRSF" id="PIRSF006487">
    <property type="entry name" value="GcvT"/>
    <property type="match status" value="1"/>
</dbReference>
<dbReference type="Proteomes" id="UP000262583">
    <property type="component" value="Chromosome"/>
</dbReference>
<dbReference type="GO" id="GO:0004047">
    <property type="term" value="F:aminomethyltransferase activity"/>
    <property type="evidence" value="ECO:0007669"/>
    <property type="project" value="UniProtKB-UniRule"/>
</dbReference>
<keyword evidence="4 7" id="KW-0808">Transferase</keyword>
<dbReference type="InterPro" id="IPR006222">
    <property type="entry name" value="GCVT_N"/>
</dbReference>
<dbReference type="PANTHER" id="PTHR43757">
    <property type="entry name" value="AMINOMETHYLTRANSFERASE"/>
    <property type="match status" value="1"/>
</dbReference>
<evidence type="ECO:0000256" key="7">
    <source>
        <dbReference type="HAMAP-Rule" id="MF_00259"/>
    </source>
</evidence>
<evidence type="ECO:0000259" key="9">
    <source>
        <dbReference type="Pfam" id="PF01571"/>
    </source>
</evidence>
<dbReference type="InterPro" id="IPR028896">
    <property type="entry name" value="GcvT/YgfZ/DmdA"/>
</dbReference>
<gene>
    <name evidence="7" type="primary">gcvT</name>
    <name evidence="11" type="ORF">BRCON_0667</name>
</gene>
<comment type="similarity">
    <text evidence="1 7">Belongs to the GcvT family.</text>
</comment>
<dbReference type="EMBL" id="CP030759">
    <property type="protein sequence ID" value="AXA35444.1"/>
    <property type="molecule type" value="Genomic_DNA"/>
</dbReference>
<protein>
    <recommendedName>
        <fullName evidence="2 7">Aminomethyltransferase</fullName>
        <ecNumber evidence="2 7">2.1.2.10</ecNumber>
    </recommendedName>
    <alternativeName>
        <fullName evidence="5 7">Glycine cleavage system T protein</fullName>
    </alternativeName>
</protein>
<dbReference type="EC" id="2.1.2.10" evidence="2 7"/>
<feature type="domain" description="GCVT N-terminal" evidence="9">
    <location>
        <begin position="6"/>
        <end position="264"/>
    </location>
</feature>
<dbReference type="GO" id="GO:0019464">
    <property type="term" value="P:glycine decarboxylation via glycine cleavage system"/>
    <property type="evidence" value="ECO:0007669"/>
    <property type="project" value="UniProtKB-UniRule"/>
</dbReference>
<reference evidence="11 12" key="1">
    <citation type="submission" date="2018-05" db="EMBL/GenBank/DDBJ databases">
        <title>A metagenomic window into the 2 km-deep terrestrial subsurface aquifer revealed taxonomically and functionally diverse microbial community comprising novel uncultured bacterial lineages.</title>
        <authorList>
            <person name="Kadnikov V.V."/>
            <person name="Mardanov A.V."/>
            <person name="Beletsky A.V."/>
            <person name="Banks D."/>
            <person name="Pimenov N.V."/>
            <person name="Frank Y.A."/>
            <person name="Karnachuk O.V."/>
            <person name="Ravin N.V."/>
        </authorList>
    </citation>
    <scope>NUCLEOTIDE SEQUENCE [LARGE SCALE GENOMIC DNA]</scope>
    <source>
        <strain evidence="11">BY</strain>
    </source>
</reference>
<dbReference type="NCBIfam" id="NF001567">
    <property type="entry name" value="PRK00389.1"/>
    <property type="match status" value="1"/>
</dbReference>
<proteinExistence type="inferred from homology"/>
<sequence length="367" mass="40985">MQKTALYDKHVELGATITEFNGWLMPLFYTSITEEHHATRRAVGLFDLCHMGRILVRGTKAFEFLNWLTPARLREARVGQVLYSFLLTDKGTPLDDITIYVGSDWFLLVVNAGNCARALEWLASHAQEYEGVEVRDLSEQIGMMAVQGPRSDAVLQAFCGEKWEPLRYYTFSGETHWDSAGSTLISATGYTGEWGYELFLPAHELVAAWDKVLAAVREQGGQPAGLGARDSLRLEAAMPLYGHELSEEITPLEAGLGKFIDWEKEFLGKQALVAQRDAGIARRLVGLEMQQRGPVPRHGYRVLARDQRSIGLITSGLHSPTLGKNIAMALVKAEETTLGNEVLVEIRGSLYPMIIVKRPFYKRSETQ</sequence>
<dbReference type="GO" id="GO:0005829">
    <property type="term" value="C:cytosol"/>
    <property type="evidence" value="ECO:0007669"/>
    <property type="project" value="TreeGrafter"/>
</dbReference>